<dbReference type="AlphaFoldDB" id="A0A1H9ARN5"/>
<evidence type="ECO:0000256" key="1">
    <source>
        <dbReference type="SAM" id="SignalP"/>
    </source>
</evidence>
<name>A0A1H9ARN5_9HYPH</name>
<organism evidence="2 3">
    <name type="scientific">Faunimonas pinastri</name>
    <dbReference type="NCBI Taxonomy" id="1855383"/>
    <lineage>
        <taxon>Bacteria</taxon>
        <taxon>Pseudomonadati</taxon>
        <taxon>Pseudomonadota</taxon>
        <taxon>Alphaproteobacteria</taxon>
        <taxon>Hyphomicrobiales</taxon>
        <taxon>Afifellaceae</taxon>
        <taxon>Faunimonas</taxon>
    </lineage>
</organism>
<sequence length="233" mass="25548">MIRLKRIPAIFMLLAFCISLTACGNPEAEQRKSFIELLQAQIDRPGADIATLTPDATKALGPYAAQYSVLTDFHADFVEHVARPMQPAVQNVAIASAQDLMSRRADIRSAHEQVEAIRSALEAAVSKASLQRSSLKQPEDVAPVYAKVFDKVVSRPAEAYRGFFPLVDAAGESDHRLGEFLDKNYARVTFNGTEMAVNPTIQPELEPLIKDAQDKGQLMLDAAQKLQQVVPTS</sequence>
<dbReference type="EMBL" id="FOFG01000001">
    <property type="protein sequence ID" value="SEP79309.1"/>
    <property type="molecule type" value="Genomic_DNA"/>
</dbReference>
<feature type="signal peptide" evidence="1">
    <location>
        <begin position="1"/>
        <end position="24"/>
    </location>
</feature>
<dbReference type="PROSITE" id="PS51257">
    <property type="entry name" value="PROKAR_LIPOPROTEIN"/>
    <property type="match status" value="1"/>
</dbReference>
<protein>
    <recommendedName>
        <fullName evidence="4">DUF3053 domain-containing protein</fullName>
    </recommendedName>
</protein>
<dbReference type="STRING" id="1855383.SAMN05216548_101506"/>
<reference evidence="2 3" key="1">
    <citation type="submission" date="2016-10" db="EMBL/GenBank/DDBJ databases">
        <authorList>
            <person name="de Groot N.N."/>
        </authorList>
    </citation>
    <scope>NUCLEOTIDE SEQUENCE [LARGE SCALE GENOMIC DNA]</scope>
    <source>
        <strain evidence="2 3">A52C2</strain>
    </source>
</reference>
<gene>
    <name evidence="2" type="ORF">SAMN05216548_101506</name>
</gene>
<proteinExistence type="predicted"/>
<evidence type="ECO:0000313" key="3">
    <source>
        <dbReference type="Proteomes" id="UP000199647"/>
    </source>
</evidence>
<dbReference type="OrthoDB" id="8821151at2"/>
<dbReference type="Pfam" id="PF11254">
    <property type="entry name" value="DUF3053"/>
    <property type="match status" value="1"/>
</dbReference>
<dbReference type="Proteomes" id="UP000199647">
    <property type="component" value="Unassembled WGS sequence"/>
</dbReference>
<keyword evidence="1" id="KW-0732">Signal</keyword>
<evidence type="ECO:0000313" key="2">
    <source>
        <dbReference type="EMBL" id="SEP79309.1"/>
    </source>
</evidence>
<evidence type="ECO:0008006" key="4">
    <source>
        <dbReference type="Google" id="ProtNLM"/>
    </source>
</evidence>
<keyword evidence="3" id="KW-1185">Reference proteome</keyword>
<dbReference type="RefSeq" id="WP_092494978.1">
    <property type="nucleotide sequence ID" value="NZ_FOFG01000001.1"/>
</dbReference>
<dbReference type="InterPro" id="IPR021413">
    <property type="entry name" value="DUF3053"/>
</dbReference>
<accession>A0A1H9ARN5</accession>
<feature type="chain" id="PRO_5011599886" description="DUF3053 domain-containing protein" evidence="1">
    <location>
        <begin position="25"/>
        <end position="233"/>
    </location>
</feature>